<evidence type="ECO:0000256" key="14">
    <source>
        <dbReference type="SAM" id="MobiDB-lite"/>
    </source>
</evidence>
<proteinExistence type="inferred from homology"/>
<feature type="domain" description="SH2" evidence="15">
    <location>
        <begin position="125"/>
        <end position="252"/>
    </location>
</feature>
<dbReference type="InterPro" id="IPR000719">
    <property type="entry name" value="Prot_kinase_dom"/>
</dbReference>
<dbReference type="InterPro" id="IPR050198">
    <property type="entry name" value="Non-receptor_tyrosine_kinases"/>
</dbReference>
<dbReference type="Gene3D" id="3.30.200.20">
    <property type="entry name" value="Phosphorylase Kinase, domain 1"/>
    <property type="match status" value="1"/>
</dbReference>
<feature type="binding site" evidence="12">
    <location>
        <position position="300"/>
    </location>
    <ligand>
        <name>ATP</name>
        <dbReference type="ChEBI" id="CHEBI:30616"/>
    </ligand>
</feature>
<dbReference type="SUPFAM" id="SSF50044">
    <property type="entry name" value="SH3-domain"/>
    <property type="match status" value="1"/>
</dbReference>
<keyword evidence="3 13" id="KW-0808">Transferase</keyword>
<dbReference type="PRINTS" id="PR00452">
    <property type="entry name" value="SH3DOMAIN"/>
</dbReference>
<dbReference type="GO" id="GO:0005524">
    <property type="term" value="F:ATP binding"/>
    <property type="evidence" value="ECO:0007669"/>
    <property type="project" value="UniProtKB-UniRule"/>
</dbReference>
<dbReference type="InterPro" id="IPR036028">
    <property type="entry name" value="SH3-like_dom_sf"/>
</dbReference>
<evidence type="ECO:0000256" key="1">
    <source>
        <dbReference type="ARBA" id="ARBA00022443"/>
    </source>
</evidence>
<comment type="catalytic activity">
    <reaction evidence="9 13">
        <text>L-tyrosyl-[protein] + ATP = O-phospho-L-tyrosyl-[protein] + ADP + H(+)</text>
        <dbReference type="Rhea" id="RHEA:10596"/>
        <dbReference type="Rhea" id="RHEA-COMP:10136"/>
        <dbReference type="Rhea" id="RHEA-COMP:20101"/>
        <dbReference type="ChEBI" id="CHEBI:15378"/>
        <dbReference type="ChEBI" id="CHEBI:30616"/>
        <dbReference type="ChEBI" id="CHEBI:46858"/>
        <dbReference type="ChEBI" id="CHEBI:61978"/>
        <dbReference type="ChEBI" id="CHEBI:456216"/>
        <dbReference type="EC" id="2.7.10.2"/>
    </reaction>
</comment>
<keyword evidence="19" id="KW-1185">Reference proteome</keyword>
<dbReference type="Gene3D" id="2.30.30.40">
    <property type="entry name" value="SH3 Domains"/>
    <property type="match status" value="1"/>
</dbReference>
<feature type="domain" description="Protein kinase" evidence="17">
    <location>
        <begin position="272"/>
        <end position="528"/>
    </location>
</feature>
<evidence type="ECO:0000313" key="18">
    <source>
        <dbReference type="EMBL" id="KAK7099626.1"/>
    </source>
</evidence>
<keyword evidence="6 12" id="KW-0067">ATP-binding</keyword>
<gene>
    <name evidence="18" type="ORF">V1264_022711</name>
</gene>
<dbReference type="PANTHER" id="PTHR24418">
    <property type="entry name" value="TYROSINE-PROTEIN KINASE"/>
    <property type="match status" value="1"/>
</dbReference>
<protein>
    <recommendedName>
        <fullName evidence="13">Tyrosine-protein kinase</fullName>
        <ecNumber evidence="13">2.7.10.2</ecNumber>
    </recommendedName>
</protein>
<evidence type="ECO:0000256" key="13">
    <source>
        <dbReference type="RuleBase" id="RU362096"/>
    </source>
</evidence>
<dbReference type="PROSITE" id="PS00107">
    <property type="entry name" value="PROTEIN_KINASE_ATP"/>
    <property type="match status" value="1"/>
</dbReference>
<dbReference type="SMART" id="SM00252">
    <property type="entry name" value="SH2"/>
    <property type="match status" value="1"/>
</dbReference>
<evidence type="ECO:0000256" key="12">
    <source>
        <dbReference type="PROSITE-ProRule" id="PRU10141"/>
    </source>
</evidence>
<dbReference type="PROSITE" id="PS50001">
    <property type="entry name" value="SH2"/>
    <property type="match status" value="1"/>
</dbReference>
<feature type="domain" description="SH3" evidence="16">
    <location>
        <begin position="86"/>
        <end position="148"/>
    </location>
</feature>
<keyword evidence="5 13" id="KW-0418">Kinase</keyword>
<dbReference type="Pfam" id="PF07714">
    <property type="entry name" value="PK_Tyr_Ser-Thr"/>
    <property type="match status" value="1"/>
</dbReference>
<dbReference type="CDD" id="cd11845">
    <property type="entry name" value="SH3_Src_like"/>
    <property type="match status" value="1"/>
</dbReference>
<keyword evidence="7 10" id="KW-0727">SH2 domain</keyword>
<dbReference type="PROSITE" id="PS50002">
    <property type="entry name" value="SH3"/>
    <property type="match status" value="1"/>
</dbReference>
<evidence type="ECO:0000313" key="19">
    <source>
        <dbReference type="Proteomes" id="UP001374579"/>
    </source>
</evidence>
<dbReference type="FunFam" id="3.30.200.20:FF:000053">
    <property type="entry name" value="Tyrosine-protein kinase"/>
    <property type="match status" value="1"/>
</dbReference>
<keyword evidence="4 12" id="KW-0547">Nucleotide-binding</keyword>
<evidence type="ECO:0000256" key="10">
    <source>
        <dbReference type="PROSITE-ProRule" id="PRU00191"/>
    </source>
</evidence>
<evidence type="ECO:0000256" key="5">
    <source>
        <dbReference type="ARBA" id="ARBA00022777"/>
    </source>
</evidence>
<evidence type="ECO:0000259" key="17">
    <source>
        <dbReference type="PROSITE" id="PS50011"/>
    </source>
</evidence>
<evidence type="ECO:0000256" key="11">
    <source>
        <dbReference type="PROSITE-ProRule" id="PRU00192"/>
    </source>
</evidence>
<evidence type="ECO:0000259" key="15">
    <source>
        <dbReference type="PROSITE" id="PS50001"/>
    </source>
</evidence>
<dbReference type="SUPFAM" id="SSF56112">
    <property type="entry name" value="Protein kinase-like (PK-like)"/>
    <property type="match status" value="1"/>
</dbReference>
<dbReference type="Gene3D" id="1.10.510.10">
    <property type="entry name" value="Transferase(Phosphotransferase) domain 1"/>
    <property type="match status" value="1"/>
</dbReference>
<dbReference type="InterPro" id="IPR017441">
    <property type="entry name" value="Protein_kinase_ATP_BS"/>
</dbReference>
<dbReference type="AlphaFoldDB" id="A0AAN9B5G2"/>
<dbReference type="Gene3D" id="3.30.505.10">
    <property type="entry name" value="SH2 domain"/>
    <property type="match status" value="1"/>
</dbReference>
<feature type="compositionally biased region" description="Basic residues" evidence="14">
    <location>
        <begin position="1"/>
        <end position="10"/>
    </location>
</feature>
<sequence length="542" mass="61656">MGKRMSRVMRRPQESAGHLPTVSEVDGRNSVDFNPNPKAGRKKSNLSESSSISTNNIPVSINGKKKPLPAVPPKPKPKPKTLPVPRDGLIVRALYDFPAVNADDLPFKKGDRLKVDESTKDLDWWMATHLTTLQKGYVPHNYVCTDDNSPQTQEWWFEDDRKEADLMLLLPGNMNGTFLVRGAHDKKSHVLSVRHEDPQTGDPLVKHYRIRQLDNGGYYISAKKQFEDLFQLIEYYSSDVSNSLCARLSKPCPRLKPFQMRFDDLEMDRSGIELQVRLGQGHFGEVWKGKLKHAAEVAVKTLKTGTMTPALFLEEAKIMHTLRHKKLVNLLAVCSTQEPIWIVTELMTNGALLDYLRKDKTPDIVKFPMLVKMAAQIADGMAYLERANYVHRDLRAANILVGEHHDVKVADFGLARILDKDDVYDASDNAKFPIKWTAPEAGLSRRFSVKSDVWSFGILLYEIFTYGRVPYPGVYGDILLKVEGGYRMPNPDGSGKCVCPPPVYDTMQKCWQYEPADRPTFEFLKTFFEDYEVSTEEHYQTQ</sequence>
<keyword evidence="1 11" id="KW-0728">SH3 domain</keyword>
<dbReference type="PROSITE" id="PS00109">
    <property type="entry name" value="PROTEIN_KINASE_TYR"/>
    <property type="match status" value="1"/>
</dbReference>
<accession>A0AAN9B5G2</accession>
<keyword evidence="2" id="KW-0597">Phosphoprotein</keyword>
<organism evidence="18 19">
    <name type="scientific">Littorina saxatilis</name>
    <dbReference type="NCBI Taxonomy" id="31220"/>
    <lineage>
        <taxon>Eukaryota</taxon>
        <taxon>Metazoa</taxon>
        <taxon>Spiralia</taxon>
        <taxon>Lophotrochozoa</taxon>
        <taxon>Mollusca</taxon>
        <taxon>Gastropoda</taxon>
        <taxon>Caenogastropoda</taxon>
        <taxon>Littorinimorpha</taxon>
        <taxon>Littorinoidea</taxon>
        <taxon>Littorinidae</taxon>
        <taxon>Littorina</taxon>
    </lineage>
</organism>
<dbReference type="InterPro" id="IPR000980">
    <property type="entry name" value="SH2"/>
</dbReference>
<evidence type="ECO:0000256" key="8">
    <source>
        <dbReference type="ARBA" id="ARBA00023137"/>
    </source>
</evidence>
<comment type="caution">
    <text evidence="18">The sequence shown here is derived from an EMBL/GenBank/DDBJ whole genome shotgun (WGS) entry which is preliminary data.</text>
</comment>
<dbReference type="PRINTS" id="PR00401">
    <property type="entry name" value="SH2DOMAIN"/>
</dbReference>
<dbReference type="PRINTS" id="PR00109">
    <property type="entry name" value="TYRKINASE"/>
</dbReference>
<dbReference type="GO" id="GO:0004715">
    <property type="term" value="F:non-membrane spanning protein tyrosine kinase activity"/>
    <property type="evidence" value="ECO:0007669"/>
    <property type="project" value="UniProtKB-EC"/>
</dbReference>
<dbReference type="InterPro" id="IPR001452">
    <property type="entry name" value="SH3_domain"/>
</dbReference>
<dbReference type="EC" id="2.7.10.2" evidence="13"/>
<keyword evidence="8 13" id="KW-0829">Tyrosine-protein kinase</keyword>
<evidence type="ECO:0000256" key="6">
    <source>
        <dbReference type="ARBA" id="ARBA00022840"/>
    </source>
</evidence>
<feature type="compositionally biased region" description="Low complexity" evidence="14">
    <location>
        <begin position="46"/>
        <end position="56"/>
    </location>
</feature>
<evidence type="ECO:0000256" key="7">
    <source>
        <dbReference type="ARBA" id="ARBA00022999"/>
    </source>
</evidence>
<dbReference type="Pfam" id="PF00018">
    <property type="entry name" value="SH3_1"/>
    <property type="match status" value="1"/>
</dbReference>
<dbReference type="Proteomes" id="UP001374579">
    <property type="component" value="Unassembled WGS sequence"/>
</dbReference>
<dbReference type="Pfam" id="PF00017">
    <property type="entry name" value="SH2"/>
    <property type="match status" value="1"/>
</dbReference>
<dbReference type="FunFam" id="1.10.510.10:FF:000399">
    <property type="entry name" value="Tyrosine-protein kinase"/>
    <property type="match status" value="1"/>
</dbReference>
<dbReference type="InterPro" id="IPR020635">
    <property type="entry name" value="Tyr_kinase_cat_dom"/>
</dbReference>
<evidence type="ECO:0000256" key="3">
    <source>
        <dbReference type="ARBA" id="ARBA00022679"/>
    </source>
</evidence>
<dbReference type="PROSITE" id="PS50011">
    <property type="entry name" value="PROTEIN_KINASE_DOM"/>
    <property type="match status" value="1"/>
</dbReference>
<dbReference type="InterPro" id="IPR036860">
    <property type="entry name" value="SH2_dom_sf"/>
</dbReference>
<dbReference type="SMART" id="SM00326">
    <property type="entry name" value="SH3"/>
    <property type="match status" value="1"/>
</dbReference>
<feature type="region of interest" description="Disordered" evidence="14">
    <location>
        <begin position="1"/>
        <end position="84"/>
    </location>
</feature>
<dbReference type="SMART" id="SM00219">
    <property type="entry name" value="TyrKc"/>
    <property type="match status" value="1"/>
</dbReference>
<name>A0AAN9B5G2_9CAEN</name>
<comment type="similarity">
    <text evidence="13">Belongs to the protein kinase superfamily. Tyr protein kinase family.</text>
</comment>
<evidence type="ECO:0000256" key="9">
    <source>
        <dbReference type="ARBA" id="ARBA00051245"/>
    </source>
</evidence>
<dbReference type="EMBL" id="JBAMIC010000011">
    <property type="protein sequence ID" value="KAK7099626.1"/>
    <property type="molecule type" value="Genomic_DNA"/>
</dbReference>
<dbReference type="InterPro" id="IPR011009">
    <property type="entry name" value="Kinase-like_dom_sf"/>
</dbReference>
<evidence type="ECO:0000256" key="4">
    <source>
        <dbReference type="ARBA" id="ARBA00022741"/>
    </source>
</evidence>
<dbReference type="InterPro" id="IPR008266">
    <property type="entry name" value="Tyr_kinase_AS"/>
</dbReference>
<reference evidence="18 19" key="1">
    <citation type="submission" date="2024-02" db="EMBL/GenBank/DDBJ databases">
        <title>Chromosome-scale genome assembly of the rough periwinkle Littorina saxatilis.</title>
        <authorList>
            <person name="De Jode A."/>
            <person name="Faria R."/>
            <person name="Formenti G."/>
            <person name="Sims Y."/>
            <person name="Smith T.P."/>
            <person name="Tracey A."/>
            <person name="Wood J.M.D."/>
            <person name="Zagrodzka Z.B."/>
            <person name="Johannesson K."/>
            <person name="Butlin R.K."/>
            <person name="Leder E.H."/>
        </authorList>
    </citation>
    <scope>NUCLEOTIDE SEQUENCE [LARGE SCALE GENOMIC DNA]</scope>
    <source>
        <strain evidence="18">Snail1</strain>
        <tissue evidence="18">Muscle</tissue>
    </source>
</reference>
<evidence type="ECO:0000259" key="16">
    <source>
        <dbReference type="PROSITE" id="PS50002"/>
    </source>
</evidence>
<dbReference type="InterPro" id="IPR001245">
    <property type="entry name" value="Ser-Thr/Tyr_kinase_cat_dom"/>
</dbReference>
<evidence type="ECO:0000256" key="2">
    <source>
        <dbReference type="ARBA" id="ARBA00022553"/>
    </source>
</evidence>
<dbReference type="SUPFAM" id="SSF55550">
    <property type="entry name" value="SH2 domain"/>
    <property type="match status" value="1"/>
</dbReference>